<sequence>GDSVWRVRAAGLADGPGGGGRPCRAVRGDDRGRQGSGRSGSLGLYLALRPLPHRARADDGDDLRVLDGHRHPGSRHAAGQDRADGRLQRVSAPGPVREDRLDGRRGEPRPIVCRVRRRLVRARVAGVRDGRRRNGGHRAHGPRRIPRGPRADGDVPGGGRGRPPDVDRGHAELPGAALRDRRPDQRAEERQGNAGREDSVVDRGRRREGHAAAGGPVRRRLQRRRRCGRDGAPEARDPEAALRRRRARLRRDRKIDQRQRVPARKRGGHGAGDGAGPGQPTAGGVLEAVLGGDGGPTCGADAAAGGGRRRLHHRLHAAAGIRLLAGRAVRAGGDPAGGV</sequence>
<feature type="non-terminal residue" evidence="2">
    <location>
        <position position="339"/>
    </location>
</feature>
<feature type="compositionally biased region" description="Basic and acidic residues" evidence="1">
    <location>
        <begin position="78"/>
        <end position="87"/>
    </location>
</feature>
<feature type="compositionally biased region" description="Basic and acidic residues" evidence="1">
    <location>
        <begin position="228"/>
        <end position="242"/>
    </location>
</feature>
<name>A0A6J4V452_9BACT</name>
<organism evidence="2">
    <name type="scientific">uncultured Thermomicrobiales bacterium</name>
    <dbReference type="NCBI Taxonomy" id="1645740"/>
    <lineage>
        <taxon>Bacteria</taxon>
        <taxon>Pseudomonadati</taxon>
        <taxon>Thermomicrobiota</taxon>
        <taxon>Thermomicrobia</taxon>
        <taxon>Thermomicrobiales</taxon>
        <taxon>environmental samples</taxon>
    </lineage>
</organism>
<reference evidence="2" key="1">
    <citation type="submission" date="2020-02" db="EMBL/GenBank/DDBJ databases">
        <authorList>
            <person name="Meier V. D."/>
        </authorList>
    </citation>
    <scope>NUCLEOTIDE SEQUENCE</scope>
    <source>
        <strain evidence="2">AVDCRST_MAG19</strain>
    </source>
</reference>
<feature type="compositionally biased region" description="Basic and acidic residues" evidence="1">
    <location>
        <begin position="96"/>
        <end position="106"/>
    </location>
</feature>
<evidence type="ECO:0000313" key="2">
    <source>
        <dbReference type="EMBL" id="CAA9568981.1"/>
    </source>
</evidence>
<feature type="compositionally biased region" description="Basic residues" evidence="1">
    <location>
        <begin position="243"/>
        <end position="252"/>
    </location>
</feature>
<accession>A0A6J4V452</accession>
<gene>
    <name evidence="2" type="ORF">AVDCRST_MAG19-2578</name>
</gene>
<feature type="compositionally biased region" description="Basic residues" evidence="1">
    <location>
        <begin position="130"/>
        <end position="147"/>
    </location>
</feature>
<feature type="non-terminal residue" evidence="2">
    <location>
        <position position="1"/>
    </location>
</feature>
<feature type="compositionally biased region" description="Basic and acidic residues" evidence="1">
    <location>
        <begin position="162"/>
        <end position="171"/>
    </location>
</feature>
<feature type="region of interest" description="Disordered" evidence="1">
    <location>
        <begin position="126"/>
        <end position="285"/>
    </location>
</feature>
<evidence type="ECO:0000256" key="1">
    <source>
        <dbReference type="SAM" id="MobiDB-lite"/>
    </source>
</evidence>
<feature type="compositionally biased region" description="Basic and acidic residues" evidence="1">
    <location>
        <begin position="178"/>
        <end position="205"/>
    </location>
</feature>
<proteinExistence type="predicted"/>
<dbReference type="EMBL" id="CADCWL010000127">
    <property type="protein sequence ID" value="CAA9568981.1"/>
    <property type="molecule type" value="Genomic_DNA"/>
</dbReference>
<feature type="region of interest" description="Disordered" evidence="1">
    <location>
        <begin position="1"/>
        <end position="106"/>
    </location>
</feature>
<feature type="compositionally biased region" description="Basic and acidic residues" evidence="1">
    <location>
        <begin position="55"/>
        <end position="70"/>
    </location>
</feature>
<dbReference type="AlphaFoldDB" id="A0A6J4V452"/>
<protein>
    <submittedName>
        <fullName evidence="2">Luciferase-like protein</fullName>
    </submittedName>
</protein>
<feature type="compositionally biased region" description="Basic residues" evidence="1">
    <location>
        <begin position="217"/>
        <end position="227"/>
    </location>
</feature>